<dbReference type="EMBL" id="FQUJ01000004">
    <property type="protein sequence ID" value="SHE80517.1"/>
    <property type="molecule type" value="Genomic_DNA"/>
</dbReference>
<dbReference type="RefSeq" id="WP_072820739.1">
    <property type="nucleotide sequence ID" value="NZ_FQUJ01000004.1"/>
</dbReference>
<feature type="region of interest" description="Disordered" evidence="1">
    <location>
        <begin position="57"/>
        <end position="85"/>
    </location>
</feature>
<evidence type="ECO:0000313" key="4">
    <source>
        <dbReference type="Proteomes" id="UP000184346"/>
    </source>
</evidence>
<evidence type="ECO:0000313" key="3">
    <source>
        <dbReference type="EMBL" id="SHE80517.1"/>
    </source>
</evidence>
<feature type="domain" description="SpoVT-AbrB" evidence="2">
    <location>
        <begin position="6"/>
        <end position="49"/>
    </location>
</feature>
<dbReference type="InterPro" id="IPR037914">
    <property type="entry name" value="SpoVT-AbrB_sf"/>
</dbReference>
<name>A0A1M4WH53_9GAMM</name>
<evidence type="ECO:0000259" key="2">
    <source>
        <dbReference type="SMART" id="SM00966"/>
    </source>
</evidence>
<sequence>MAKTLATVSSKRQITLPIDLCREIGITPGDKVKVFIHDGQITLMKQHVGAAEGALAHLSGDPSLSDEDSLQEAVEQRDASRESAT</sequence>
<dbReference type="Pfam" id="PF04014">
    <property type="entry name" value="MazE_antitoxin"/>
    <property type="match status" value="1"/>
</dbReference>
<reference evidence="3 4" key="1">
    <citation type="submission" date="2016-11" db="EMBL/GenBank/DDBJ databases">
        <authorList>
            <person name="Jaros S."/>
            <person name="Januszkiewicz K."/>
            <person name="Wedrychowicz H."/>
        </authorList>
    </citation>
    <scope>NUCLEOTIDE SEQUENCE [LARGE SCALE GENOMIC DNA]</scope>
    <source>
        <strain evidence="3 4">DSM 19980</strain>
    </source>
</reference>
<dbReference type="NCBIfam" id="TIGR01439">
    <property type="entry name" value="lp_hng_hel_AbrB"/>
    <property type="match status" value="1"/>
</dbReference>
<dbReference type="GO" id="GO:0003677">
    <property type="term" value="F:DNA binding"/>
    <property type="evidence" value="ECO:0007669"/>
    <property type="project" value="InterPro"/>
</dbReference>
<organism evidence="3 4">
    <name type="scientific">Modicisalibacter ilicicola DSM 19980</name>
    <dbReference type="NCBI Taxonomy" id="1121942"/>
    <lineage>
        <taxon>Bacteria</taxon>
        <taxon>Pseudomonadati</taxon>
        <taxon>Pseudomonadota</taxon>
        <taxon>Gammaproteobacteria</taxon>
        <taxon>Oceanospirillales</taxon>
        <taxon>Halomonadaceae</taxon>
        <taxon>Modicisalibacter</taxon>
    </lineage>
</organism>
<dbReference type="SUPFAM" id="SSF89447">
    <property type="entry name" value="AbrB/MazE/MraZ-like"/>
    <property type="match status" value="1"/>
</dbReference>
<proteinExistence type="predicted"/>
<dbReference type="Proteomes" id="UP000184346">
    <property type="component" value="Unassembled WGS sequence"/>
</dbReference>
<feature type="compositionally biased region" description="Basic and acidic residues" evidence="1">
    <location>
        <begin position="74"/>
        <end position="85"/>
    </location>
</feature>
<evidence type="ECO:0000256" key="1">
    <source>
        <dbReference type="SAM" id="MobiDB-lite"/>
    </source>
</evidence>
<dbReference type="SMART" id="SM00966">
    <property type="entry name" value="SpoVT_AbrB"/>
    <property type="match status" value="1"/>
</dbReference>
<keyword evidence="4" id="KW-1185">Reference proteome</keyword>
<dbReference type="STRING" id="1121942.SAMN02745148_01203"/>
<gene>
    <name evidence="3" type="ORF">SAMN02745148_01203</name>
</gene>
<protein>
    <submittedName>
        <fullName evidence="3">Looped-hinge helix DNA binding domain-containing protein, AbrB family</fullName>
    </submittedName>
</protein>
<dbReference type="InterPro" id="IPR007159">
    <property type="entry name" value="SpoVT-AbrB_dom"/>
</dbReference>
<accession>A0A1M4WH53</accession>
<dbReference type="AlphaFoldDB" id="A0A1M4WH53"/>
<dbReference type="Gene3D" id="2.10.260.10">
    <property type="match status" value="1"/>
</dbReference>